<dbReference type="GO" id="GO:0016020">
    <property type="term" value="C:membrane"/>
    <property type="evidence" value="ECO:0007669"/>
    <property type="project" value="UniProtKB-SubCell"/>
</dbReference>
<dbReference type="Proteomes" id="UP000064514">
    <property type="component" value="Unassembled WGS sequence"/>
</dbReference>
<keyword evidence="9" id="KW-1185">Reference proteome</keyword>
<dbReference type="EMBL" id="DF968080">
    <property type="protein sequence ID" value="GAP04260.1"/>
    <property type="molecule type" value="Genomic_DNA"/>
</dbReference>
<evidence type="ECO:0000256" key="4">
    <source>
        <dbReference type="ARBA" id="ARBA00023136"/>
    </source>
</evidence>
<evidence type="ECO:0000256" key="5">
    <source>
        <dbReference type="SAM" id="Phobius"/>
    </source>
</evidence>
<protein>
    <submittedName>
        <fullName evidence="7 8">TM2 domain</fullName>
    </submittedName>
</protein>
<dbReference type="Pfam" id="PF05154">
    <property type="entry name" value="TM2"/>
    <property type="match status" value="1"/>
</dbReference>
<dbReference type="Proteomes" id="UP001314262">
    <property type="component" value="Unassembled WGS sequence"/>
</dbReference>
<dbReference type="EMBL" id="CAUZLT010000005">
    <property type="protein sequence ID" value="CAK1252250.1"/>
    <property type="molecule type" value="Genomic_DNA"/>
</dbReference>
<dbReference type="AlphaFoldDB" id="A0A3F3HAE8"/>
<sequence>MDTVYDGNAKINTVNKHVFVWICNFLVGEFGVDRFIRGQIGLGLFKLFIGSWITLGIWPFVDFVIALVKAYGSNNHSNELTFINGRYAN</sequence>
<evidence type="ECO:0000313" key="7">
    <source>
        <dbReference type="EMBL" id="CAK1252250.1"/>
    </source>
</evidence>
<comment type="subcellular location">
    <subcellularLocation>
        <location evidence="1">Membrane</location>
        <topology evidence="1">Multi-pass membrane protein</topology>
    </subcellularLocation>
</comment>
<evidence type="ECO:0000313" key="8">
    <source>
        <dbReference type="EMBL" id="GAP04260.1"/>
    </source>
</evidence>
<feature type="domain" description="TM2" evidence="6">
    <location>
        <begin position="15"/>
        <end position="64"/>
    </location>
</feature>
<evidence type="ECO:0000256" key="1">
    <source>
        <dbReference type="ARBA" id="ARBA00004141"/>
    </source>
</evidence>
<name>A0A3F3HAE8_9LACO</name>
<evidence type="ECO:0000256" key="2">
    <source>
        <dbReference type="ARBA" id="ARBA00022692"/>
    </source>
</evidence>
<keyword evidence="2 5" id="KW-0812">Transmembrane</keyword>
<reference evidence="7 9" key="2">
    <citation type="submission" date="2023-10" db="EMBL/GenBank/DDBJ databases">
        <authorList>
            <person name="Botero Cardona J."/>
        </authorList>
    </citation>
    <scope>NUCLEOTIDE SEQUENCE [LARGE SCALE GENOMIC DNA]</scope>
    <source>
        <strain evidence="7 9">R-53137</strain>
    </source>
</reference>
<dbReference type="InterPro" id="IPR007829">
    <property type="entry name" value="TM2"/>
</dbReference>
<evidence type="ECO:0000313" key="9">
    <source>
        <dbReference type="Proteomes" id="UP001314262"/>
    </source>
</evidence>
<organism evidence="8">
    <name type="scientific">Fructobacillus tropaeoli</name>
    <dbReference type="NCBI Taxonomy" id="709323"/>
    <lineage>
        <taxon>Bacteria</taxon>
        <taxon>Bacillati</taxon>
        <taxon>Bacillota</taxon>
        <taxon>Bacilli</taxon>
        <taxon>Lactobacillales</taxon>
        <taxon>Lactobacillaceae</taxon>
        <taxon>Fructobacillus</taxon>
    </lineage>
</organism>
<gene>
    <name evidence="8" type="ORF">FTRO_0032020</name>
    <name evidence="7" type="ORF">R53137_KAKDMLNK_01391</name>
</gene>
<evidence type="ECO:0000256" key="3">
    <source>
        <dbReference type="ARBA" id="ARBA00022989"/>
    </source>
</evidence>
<dbReference type="RefSeq" id="WP_059393684.1">
    <property type="nucleotide sequence ID" value="NZ_BOJU01000005.1"/>
</dbReference>
<feature type="transmembrane region" description="Helical" evidence="5">
    <location>
        <begin position="44"/>
        <end position="68"/>
    </location>
</feature>
<keyword evidence="4 5" id="KW-0472">Membrane</keyword>
<evidence type="ECO:0000259" key="6">
    <source>
        <dbReference type="Pfam" id="PF05154"/>
    </source>
</evidence>
<keyword evidence="3 5" id="KW-1133">Transmembrane helix</keyword>
<reference evidence="8" key="1">
    <citation type="journal article" date="2015" name="BMC Genomics">
        <title>Comparative genomics of Fructobacillus spp. and Leuconostoc spp. reveals niche-specific evolution of Fructobacillus spp.</title>
        <authorList>
            <person name="Endo A."/>
            <person name="Tanizawa Y."/>
            <person name="Tanaka N."/>
            <person name="Maeno S."/>
            <person name="Kumar H."/>
            <person name="Shiwa Y."/>
            <person name="Okada S."/>
            <person name="Yoshikawa H."/>
            <person name="Dicks L."/>
            <person name="Nakagawa J."/>
            <person name="Arita M."/>
        </authorList>
    </citation>
    <scope>NUCLEOTIDE SEQUENCE [LARGE SCALE GENOMIC DNA]</scope>
    <source>
        <strain evidence="8">F214-1</strain>
    </source>
</reference>
<proteinExistence type="predicted"/>
<accession>A0A3F3HAE8</accession>